<evidence type="ECO:0008006" key="3">
    <source>
        <dbReference type="Google" id="ProtNLM"/>
    </source>
</evidence>
<name>A0A1X7BN66_9RHOB</name>
<evidence type="ECO:0000313" key="2">
    <source>
        <dbReference type="Proteomes" id="UP000193224"/>
    </source>
</evidence>
<dbReference type="EMBL" id="FWXB01000002">
    <property type="protein sequence ID" value="SMC10994.1"/>
    <property type="molecule type" value="Genomic_DNA"/>
</dbReference>
<dbReference type="Proteomes" id="UP000193224">
    <property type="component" value="Unassembled WGS sequence"/>
</dbReference>
<organism evidence="1 2">
    <name type="scientific">Roseovarius aestuarii</name>
    <dbReference type="NCBI Taxonomy" id="475083"/>
    <lineage>
        <taxon>Bacteria</taxon>
        <taxon>Pseudomonadati</taxon>
        <taxon>Pseudomonadota</taxon>
        <taxon>Alphaproteobacteria</taxon>
        <taxon>Rhodobacterales</taxon>
        <taxon>Roseobacteraceae</taxon>
        <taxon>Roseovarius</taxon>
    </lineage>
</organism>
<protein>
    <recommendedName>
        <fullName evidence="3">DUF3572 domain-containing protein</fullName>
    </recommendedName>
</protein>
<keyword evidence="2" id="KW-1185">Reference proteome</keyword>
<dbReference type="Pfam" id="PF12096">
    <property type="entry name" value="DUF3572"/>
    <property type="match status" value="1"/>
</dbReference>
<dbReference type="InterPro" id="IPR021955">
    <property type="entry name" value="DUF3572"/>
</dbReference>
<dbReference type="AlphaFoldDB" id="A0A1X7BN66"/>
<accession>A0A1X7BN66</accession>
<gene>
    <name evidence="1" type="ORF">ROA7745_00803</name>
</gene>
<dbReference type="OrthoDB" id="7356934at2"/>
<dbReference type="RefSeq" id="WP_085798954.1">
    <property type="nucleotide sequence ID" value="NZ_FWXB01000002.1"/>
</dbReference>
<reference evidence="1 2" key="1">
    <citation type="submission" date="2017-03" db="EMBL/GenBank/DDBJ databases">
        <authorList>
            <person name="Afonso C.L."/>
            <person name="Miller P.J."/>
            <person name="Scott M.A."/>
            <person name="Spackman E."/>
            <person name="Goraichik I."/>
            <person name="Dimitrov K.M."/>
            <person name="Suarez D.L."/>
            <person name="Swayne D.E."/>
        </authorList>
    </citation>
    <scope>NUCLEOTIDE SEQUENCE [LARGE SCALE GENOMIC DNA]</scope>
    <source>
        <strain evidence="1 2">CECT 7745</strain>
    </source>
</reference>
<evidence type="ECO:0000313" key="1">
    <source>
        <dbReference type="EMBL" id="SMC10994.1"/>
    </source>
</evidence>
<proteinExistence type="predicted"/>
<sequence length="94" mass="10318">MSHTQEFAETLALQCFAWLAGHEELLPIFMGASGVTEDDLRQGAGDPVFLGSVLDFVMMDDSWVIDFCAAHGVENDALMRARMVLPGGEQVNWT</sequence>